<dbReference type="PANTHER" id="PTHR46832">
    <property type="entry name" value="5'-METHYLTHIOADENOSINE/S-ADENOSYLHOMOCYSTEINE NUCLEOSIDASE"/>
    <property type="match status" value="1"/>
</dbReference>
<dbReference type="Pfam" id="PF01048">
    <property type="entry name" value="PNP_UDP_1"/>
    <property type="match status" value="1"/>
</dbReference>
<evidence type="ECO:0000256" key="1">
    <source>
        <dbReference type="ARBA" id="ARBA00004945"/>
    </source>
</evidence>
<sequence length="239" mass="26404">MLQYLQKQRKTVTIGILGAMREEITPLLAKLSNIEEINYAGNTYYKAELSNHNLVIAYSKIGKVNSAITASVLCEHFKIQKLIFSGVAGGIDEDLNIGDLVYATKLLQHDLDLSAFGHPYGFVPESKVFFETDSKLCEIAIKVAKNNNIDLKPAIIASGDQFIASNEKKNWIKDTFKANAIEMEGASVANVCSHFDLPLFVLRAISDSANDSADMDFDKFLETSAKVSAEFVINMIKEI</sequence>
<protein>
    <recommendedName>
        <fullName evidence="2">adenosylhomocysteine nucleosidase</fullName>
        <ecNumber evidence="2">3.2.2.9</ecNumber>
    </recommendedName>
</protein>
<keyword evidence="4" id="KW-0378">Hydrolase</keyword>
<dbReference type="SUPFAM" id="SSF53167">
    <property type="entry name" value="Purine and uridine phosphorylases"/>
    <property type="match status" value="1"/>
</dbReference>
<dbReference type="InterPro" id="IPR000845">
    <property type="entry name" value="Nucleoside_phosphorylase_d"/>
</dbReference>
<keyword evidence="5" id="KW-0486">Methionine biosynthesis</keyword>
<dbReference type="NCBIfam" id="TIGR01704">
    <property type="entry name" value="MTA_SAH-Nsdase"/>
    <property type="match status" value="1"/>
</dbReference>
<evidence type="ECO:0000256" key="2">
    <source>
        <dbReference type="ARBA" id="ARBA00011974"/>
    </source>
</evidence>
<proteinExistence type="predicted"/>
<comment type="pathway">
    <text evidence="1">Amino-acid biosynthesis; L-methionine biosynthesis via salvage pathway; S-methyl-5-thio-alpha-D-ribose 1-phosphate from S-methyl-5'-thioadenosine (hydrolase route): step 1/2.</text>
</comment>
<dbReference type="GO" id="GO:0019284">
    <property type="term" value="P:L-methionine salvage from S-adenosylmethionine"/>
    <property type="evidence" value="ECO:0007669"/>
    <property type="project" value="TreeGrafter"/>
</dbReference>
<dbReference type="CDD" id="cd09008">
    <property type="entry name" value="MTAN"/>
    <property type="match status" value="1"/>
</dbReference>
<keyword evidence="3" id="KW-0028">Amino-acid biosynthesis</keyword>
<evidence type="ECO:0000256" key="5">
    <source>
        <dbReference type="ARBA" id="ARBA00023167"/>
    </source>
</evidence>
<dbReference type="EMBL" id="CACVAW010000010">
    <property type="protein sequence ID" value="CAA6803154.1"/>
    <property type="molecule type" value="Genomic_DNA"/>
</dbReference>
<reference evidence="7" key="1">
    <citation type="submission" date="2020-01" db="EMBL/GenBank/DDBJ databases">
        <authorList>
            <person name="Meier V. D."/>
            <person name="Meier V D."/>
        </authorList>
    </citation>
    <scope>NUCLEOTIDE SEQUENCE</scope>
    <source>
        <strain evidence="7">HLG_WM_MAG_12</strain>
    </source>
</reference>
<dbReference type="AlphaFoldDB" id="A0A6S6SDT4"/>
<dbReference type="GO" id="GO:0009164">
    <property type="term" value="P:nucleoside catabolic process"/>
    <property type="evidence" value="ECO:0007669"/>
    <property type="project" value="InterPro"/>
</dbReference>
<dbReference type="PANTHER" id="PTHR46832:SF1">
    <property type="entry name" value="5'-METHYLTHIOADENOSINE_S-ADENOSYLHOMOCYSTEINE NUCLEOSIDASE"/>
    <property type="match status" value="1"/>
</dbReference>
<organism evidence="7">
    <name type="scientific">uncultured Campylobacterales bacterium</name>
    <dbReference type="NCBI Taxonomy" id="352960"/>
    <lineage>
        <taxon>Bacteria</taxon>
        <taxon>Pseudomonadati</taxon>
        <taxon>Campylobacterota</taxon>
        <taxon>Epsilonproteobacteria</taxon>
        <taxon>Campylobacterales</taxon>
        <taxon>environmental samples</taxon>
    </lineage>
</organism>
<dbReference type="UniPathway" id="UPA00904">
    <property type="reaction ID" value="UER00871"/>
</dbReference>
<dbReference type="GO" id="GO:0008930">
    <property type="term" value="F:methylthioadenosine nucleosidase activity"/>
    <property type="evidence" value="ECO:0007669"/>
    <property type="project" value="InterPro"/>
</dbReference>
<gene>
    <name evidence="7" type="ORF">HELGO_WM2631</name>
</gene>
<dbReference type="GO" id="GO:0019509">
    <property type="term" value="P:L-methionine salvage from methylthioadenosine"/>
    <property type="evidence" value="ECO:0007669"/>
    <property type="project" value="UniProtKB-UniPathway"/>
</dbReference>
<dbReference type="GO" id="GO:0005829">
    <property type="term" value="C:cytosol"/>
    <property type="evidence" value="ECO:0007669"/>
    <property type="project" value="TreeGrafter"/>
</dbReference>
<dbReference type="Gene3D" id="3.40.50.1580">
    <property type="entry name" value="Nucleoside phosphorylase domain"/>
    <property type="match status" value="1"/>
</dbReference>
<name>A0A6S6SDT4_9BACT</name>
<dbReference type="GO" id="GO:0008782">
    <property type="term" value="F:adenosylhomocysteine nucleosidase activity"/>
    <property type="evidence" value="ECO:0007669"/>
    <property type="project" value="UniProtKB-EC"/>
</dbReference>
<dbReference type="EC" id="3.2.2.9" evidence="2"/>
<dbReference type="InterPro" id="IPR035994">
    <property type="entry name" value="Nucleoside_phosphorylase_sf"/>
</dbReference>
<dbReference type="InterPro" id="IPR010049">
    <property type="entry name" value="MTA_SAH_Nsdase"/>
</dbReference>
<feature type="domain" description="Nucleoside phosphorylase" evidence="6">
    <location>
        <begin position="13"/>
        <end position="236"/>
    </location>
</feature>
<evidence type="ECO:0000256" key="4">
    <source>
        <dbReference type="ARBA" id="ARBA00022801"/>
    </source>
</evidence>
<evidence type="ECO:0000313" key="7">
    <source>
        <dbReference type="EMBL" id="CAA6803154.1"/>
    </source>
</evidence>
<evidence type="ECO:0000259" key="6">
    <source>
        <dbReference type="Pfam" id="PF01048"/>
    </source>
</evidence>
<dbReference type="NCBIfam" id="NF004079">
    <property type="entry name" value="PRK05584.1"/>
    <property type="match status" value="1"/>
</dbReference>
<evidence type="ECO:0000256" key="3">
    <source>
        <dbReference type="ARBA" id="ARBA00022605"/>
    </source>
</evidence>
<accession>A0A6S6SDT4</accession>